<evidence type="ECO:0000313" key="5">
    <source>
        <dbReference type="Proteomes" id="UP000680514"/>
    </source>
</evidence>
<dbReference type="EMBL" id="AP024546">
    <property type="protein sequence ID" value="BCT97232.1"/>
    <property type="molecule type" value="Genomic_DNA"/>
</dbReference>
<evidence type="ECO:0000313" key="4">
    <source>
        <dbReference type="EMBL" id="BCT97232.1"/>
    </source>
</evidence>
<sequence>MSACQRQAPAPQPGKPAGAATSAQPASTASTTGLADVVETTPRYVIGISYPPEAAQYPGLAAALKRYAEDSRKDLMDAVGGLGNDTPTAPYELSVSYTTLAKTPAIVAVGADGYLYTGGAHAMPLIARFVWLPQRNAMLTADALVPQASGWQAISDFVREQLHTALSQRIDADDVPAAERADMIKNAGQMIDEGTAPTAESFSQFEPVMGSDGRIAALRFVFPPYQVGPYADGKQTVDVPADALLPHIAPAYRSLFRGG</sequence>
<feature type="region of interest" description="Disordered" evidence="1">
    <location>
        <begin position="1"/>
        <end position="34"/>
    </location>
</feature>
<dbReference type="Proteomes" id="UP000680514">
    <property type="component" value="Chromosome"/>
</dbReference>
<reference evidence="4 5" key="1">
    <citation type="submission" date="2021-03" db="EMBL/GenBank/DDBJ databases">
        <title>Complete Genome Sequences of Two Lysobacter Strains Isolated from Sea Water (Lysobacter caseinilyticus) and Soil (Lysobacter helvus) in South Korea.</title>
        <authorList>
            <person name="Watanabe Y."/>
            <person name="Arakawa K."/>
        </authorList>
    </citation>
    <scope>NUCLEOTIDE SEQUENCE [LARGE SCALE GENOMIC DNA]</scope>
    <source>
        <strain evidence="4 5">D10</strain>
    </source>
</reference>
<feature type="domain" description="Deacetylase PdaC" evidence="3">
    <location>
        <begin position="44"/>
        <end position="123"/>
    </location>
</feature>
<dbReference type="Gene3D" id="3.90.640.20">
    <property type="entry name" value="Heat-shock cognate protein, ATPase"/>
    <property type="match status" value="1"/>
</dbReference>
<organism evidence="4 5">
    <name type="scientific">Lysobacter helvus</name>
    <dbReference type="NCBI Taxonomy" id="2675059"/>
    <lineage>
        <taxon>Bacteria</taxon>
        <taxon>Pseudomonadati</taxon>
        <taxon>Pseudomonadota</taxon>
        <taxon>Gammaproteobacteria</taxon>
        <taxon>Lysobacterales</taxon>
        <taxon>Lysobacteraceae</taxon>
        <taxon>Lysobacter</taxon>
    </lineage>
</organism>
<evidence type="ECO:0000259" key="3">
    <source>
        <dbReference type="Pfam" id="PF13739"/>
    </source>
</evidence>
<evidence type="ECO:0008006" key="6">
    <source>
        <dbReference type="Google" id="ProtNLM"/>
    </source>
</evidence>
<accession>A0ABM7QHJ7</accession>
<gene>
    <name evidence="4" type="ORF">LYSHEL_31030</name>
</gene>
<dbReference type="Gene3D" id="3.30.565.40">
    <property type="entry name" value="Fervidobacterium nodosum Rt17-B1 like"/>
    <property type="match status" value="1"/>
</dbReference>
<feature type="compositionally biased region" description="Low complexity" evidence="1">
    <location>
        <begin position="15"/>
        <end position="33"/>
    </location>
</feature>
<evidence type="ECO:0000259" key="2">
    <source>
        <dbReference type="Pfam" id="PF11738"/>
    </source>
</evidence>
<proteinExistence type="predicted"/>
<evidence type="ECO:0000256" key="1">
    <source>
        <dbReference type="SAM" id="MobiDB-lite"/>
    </source>
</evidence>
<dbReference type="InterPro" id="IPR025303">
    <property type="entry name" value="PdaC"/>
</dbReference>
<protein>
    <recommendedName>
        <fullName evidence="6">DUF3298 domain-containing protein</fullName>
    </recommendedName>
</protein>
<dbReference type="Pfam" id="PF11738">
    <property type="entry name" value="DUF3298"/>
    <property type="match status" value="1"/>
</dbReference>
<name>A0ABM7QHJ7_9GAMM</name>
<dbReference type="InterPro" id="IPR021729">
    <property type="entry name" value="DUF3298"/>
</dbReference>
<dbReference type="InterPro" id="IPR037126">
    <property type="entry name" value="PdaC/RsiV-like_sf"/>
</dbReference>
<dbReference type="Pfam" id="PF13739">
    <property type="entry name" value="PdaC"/>
    <property type="match status" value="1"/>
</dbReference>
<feature type="domain" description="DUF3298" evidence="2">
    <location>
        <begin position="152"/>
        <end position="241"/>
    </location>
</feature>
<keyword evidence="5" id="KW-1185">Reference proteome</keyword>